<dbReference type="Proteomes" id="UP000637628">
    <property type="component" value="Unassembled WGS sequence"/>
</dbReference>
<evidence type="ECO:0000313" key="2">
    <source>
        <dbReference type="Proteomes" id="UP000637628"/>
    </source>
</evidence>
<protein>
    <recommendedName>
        <fullName evidence="3">Enamine deaminase RidA (YjgF/YER057c/UK114 family)</fullName>
    </recommendedName>
</protein>
<dbReference type="PANTHER" id="PTHR43857:SF1">
    <property type="entry name" value="YJGH FAMILY PROTEIN"/>
    <property type="match status" value="1"/>
</dbReference>
<dbReference type="Gene3D" id="3.30.1330.40">
    <property type="entry name" value="RutC-like"/>
    <property type="match status" value="2"/>
</dbReference>
<name>A0ABQ3YT46_9ACTN</name>
<evidence type="ECO:0000313" key="1">
    <source>
        <dbReference type="EMBL" id="GIE00699.1"/>
    </source>
</evidence>
<gene>
    <name evidence="1" type="ORF">Adu01nite_20490</name>
</gene>
<comment type="caution">
    <text evidence="1">The sequence shown here is derived from an EMBL/GenBank/DDBJ whole genome shotgun (WGS) entry which is preliminary data.</text>
</comment>
<dbReference type="SUPFAM" id="SSF55298">
    <property type="entry name" value="YjgF-like"/>
    <property type="match status" value="2"/>
</dbReference>
<evidence type="ECO:0008006" key="3">
    <source>
        <dbReference type="Google" id="ProtNLM"/>
    </source>
</evidence>
<reference evidence="1 2" key="1">
    <citation type="submission" date="2021-01" db="EMBL/GenBank/DDBJ databases">
        <title>Whole genome shotgun sequence of Actinoplanes durhamensis NBRC 14914.</title>
        <authorList>
            <person name="Komaki H."/>
            <person name="Tamura T."/>
        </authorList>
    </citation>
    <scope>NUCLEOTIDE SEQUENCE [LARGE SCALE GENOMIC DNA]</scope>
    <source>
        <strain evidence="1 2">NBRC 14914</strain>
    </source>
</reference>
<organism evidence="1 2">
    <name type="scientific">Paractinoplanes durhamensis</name>
    <dbReference type="NCBI Taxonomy" id="113563"/>
    <lineage>
        <taxon>Bacteria</taxon>
        <taxon>Bacillati</taxon>
        <taxon>Actinomycetota</taxon>
        <taxon>Actinomycetes</taxon>
        <taxon>Micromonosporales</taxon>
        <taxon>Micromonosporaceae</taxon>
        <taxon>Paractinoplanes</taxon>
    </lineage>
</organism>
<keyword evidence="2" id="KW-1185">Reference proteome</keyword>
<sequence>MTVYLPAVAGYPGLPGALIEAGLGIGDIVHVTEYVTRPGLQLSHARSIALGGHRVPVSRVPVEAVVGDPSPYILGVSAHPGGGTLLAAGGDALRVADGIVYLPSVHTTEGEFREQYRWCLDRIASLLALAGLSPAALTRTIDYTATATRADYPRCGRPRREVLGAGPVHPGAAGILVDVPVEPGAQVAIDALAAMGGLEAINPGWARYDTLTYKPAVRAGGKIFLSGFGALDPVSQQALHAGDLLAQADYIYASIETVLTAAGASGSAVTGLIEYVTPDAVADYPRTAALRAKHFPNAAVTSVVCSALLRPEFLLETIPSVVPA</sequence>
<dbReference type="PANTHER" id="PTHR43857">
    <property type="entry name" value="BLR7761 PROTEIN"/>
    <property type="match status" value="1"/>
</dbReference>
<dbReference type="CDD" id="cd00448">
    <property type="entry name" value="YjgF_YER057c_UK114_family"/>
    <property type="match status" value="1"/>
</dbReference>
<accession>A0ABQ3YT46</accession>
<proteinExistence type="predicted"/>
<dbReference type="InterPro" id="IPR035959">
    <property type="entry name" value="RutC-like_sf"/>
</dbReference>
<dbReference type="EMBL" id="BOML01000019">
    <property type="protein sequence ID" value="GIE00699.1"/>
    <property type="molecule type" value="Genomic_DNA"/>
</dbReference>
<dbReference type="RefSeq" id="WP_203726334.1">
    <property type="nucleotide sequence ID" value="NZ_BAAATX010000003.1"/>
</dbReference>